<dbReference type="Proteomes" id="UP001605261">
    <property type="component" value="Unassembled WGS sequence"/>
</dbReference>
<comment type="caution">
    <text evidence="2">The sequence shown here is derived from an EMBL/GenBank/DDBJ whole genome shotgun (WGS) entry which is preliminary data.</text>
</comment>
<evidence type="ECO:0000256" key="1">
    <source>
        <dbReference type="SAM" id="MobiDB-lite"/>
    </source>
</evidence>
<proteinExistence type="predicted"/>
<keyword evidence="3" id="KW-1185">Reference proteome</keyword>
<name>A0ABW7CWE9_9GAMM</name>
<evidence type="ECO:0000313" key="2">
    <source>
        <dbReference type="EMBL" id="MFG6107884.1"/>
    </source>
</evidence>
<accession>A0ABW7CWE9</accession>
<gene>
    <name evidence="2" type="ORF">ACEU0G_001354</name>
</gene>
<reference evidence="2 3" key="1">
    <citation type="submission" date="2024-09" db="EMBL/GenBank/DDBJ databases">
        <authorList>
            <consortium name="All-Russian atlas of soil microorganisms"/>
            <consortium name="as a basis for the search for new antimicrobial producers and enzymes with unique properties"/>
            <person name="Sokolova E.A."/>
            <person name="Voronina E.N."/>
        </authorList>
    </citation>
    <scope>NUCLEOTIDE SEQUENCE [LARGE SCALE GENOMIC DNA]</scope>
    <source>
        <strain evidence="2 3">AF-22b-331.1</strain>
    </source>
</reference>
<feature type="region of interest" description="Disordered" evidence="1">
    <location>
        <begin position="398"/>
        <end position="420"/>
    </location>
</feature>
<sequence>MKGMKWVGMTVLGTVVLVLVAVLVSWLLPVPAAERAALAAMDAAPPGQVPERNAFPPVWLLPYDGIDPARVHALTAEDAQRFAQAISAQTPQGWSNSVAEGRYPKATPATGWCGLDTESCLGEVRDQAAAVAQAHAGHDGLHARISAVGRNDHYRNLFPGDIAMPFPPMQVLLERLSLHALAHVQGDSRRALQGVCEDIGTGRMLMRSSDSLLVAMVGSAMAARNAALFTEILSELPADVPLPAICPQVLGAPTVAELDMCVPMRGEFGYQRAAGARLPHAQSRWLYDVEKTQARAAALLSRSCATEVQQQIREDRRVRLAEPPSEWSLACVANVAGCMTQVMVAPTYVGYNWRMQDAGAQLRLAAAMLWLRGQPNDGHGAMATLARLPAALGSAQRPLQPAADGRSVQVKRYGRPSKDAPAMLRARLPLPWQPQ</sequence>
<protein>
    <submittedName>
        <fullName evidence="2">Uncharacterized protein</fullName>
    </submittedName>
</protein>
<dbReference type="RefSeq" id="WP_394160911.1">
    <property type="nucleotide sequence ID" value="NZ_JBHGCJ010000001.1"/>
</dbReference>
<evidence type="ECO:0000313" key="3">
    <source>
        <dbReference type="Proteomes" id="UP001605261"/>
    </source>
</evidence>
<dbReference type="EMBL" id="JBHGCJ010000001">
    <property type="protein sequence ID" value="MFG6107884.1"/>
    <property type="molecule type" value="Genomic_DNA"/>
</dbReference>
<organism evidence="2 3">
    <name type="scientific">Stenotrophomonas nematodicola</name>
    <dbReference type="NCBI Taxonomy" id="2656746"/>
    <lineage>
        <taxon>Bacteria</taxon>
        <taxon>Pseudomonadati</taxon>
        <taxon>Pseudomonadota</taxon>
        <taxon>Gammaproteobacteria</taxon>
        <taxon>Lysobacterales</taxon>
        <taxon>Lysobacteraceae</taxon>
        <taxon>Stenotrophomonas</taxon>
    </lineage>
</organism>